<dbReference type="Proteomes" id="UP001431783">
    <property type="component" value="Unassembled WGS sequence"/>
</dbReference>
<protein>
    <submittedName>
        <fullName evidence="1">Uncharacterized protein</fullName>
    </submittedName>
</protein>
<accession>A0AAW1TTL2</accession>
<organism evidence="1 2">
    <name type="scientific">Henosepilachna vigintioctopunctata</name>
    <dbReference type="NCBI Taxonomy" id="420089"/>
    <lineage>
        <taxon>Eukaryota</taxon>
        <taxon>Metazoa</taxon>
        <taxon>Ecdysozoa</taxon>
        <taxon>Arthropoda</taxon>
        <taxon>Hexapoda</taxon>
        <taxon>Insecta</taxon>
        <taxon>Pterygota</taxon>
        <taxon>Neoptera</taxon>
        <taxon>Endopterygota</taxon>
        <taxon>Coleoptera</taxon>
        <taxon>Polyphaga</taxon>
        <taxon>Cucujiformia</taxon>
        <taxon>Coccinelloidea</taxon>
        <taxon>Coccinellidae</taxon>
        <taxon>Epilachninae</taxon>
        <taxon>Epilachnini</taxon>
        <taxon>Henosepilachna</taxon>
    </lineage>
</organism>
<sequence>MKQHNRCTAYIVLELTVKTGADQRQQSLKRKSEDFIYELSENDLSADESVEDMLTKMRKIDSDAEVEVPNQIESIKNLLQ</sequence>
<keyword evidence="2" id="KW-1185">Reference proteome</keyword>
<evidence type="ECO:0000313" key="2">
    <source>
        <dbReference type="Proteomes" id="UP001431783"/>
    </source>
</evidence>
<gene>
    <name evidence="1" type="ORF">WA026_014156</name>
</gene>
<dbReference type="AlphaFoldDB" id="A0AAW1TTL2"/>
<evidence type="ECO:0000313" key="1">
    <source>
        <dbReference type="EMBL" id="KAK9871704.1"/>
    </source>
</evidence>
<reference evidence="1 2" key="1">
    <citation type="submission" date="2023-03" db="EMBL/GenBank/DDBJ databases">
        <title>Genome insight into feeding habits of ladybird beetles.</title>
        <authorList>
            <person name="Li H.-S."/>
            <person name="Huang Y.-H."/>
            <person name="Pang H."/>
        </authorList>
    </citation>
    <scope>NUCLEOTIDE SEQUENCE [LARGE SCALE GENOMIC DNA]</scope>
    <source>
        <strain evidence="1">SYSU_2023b</strain>
        <tissue evidence="1">Whole body</tissue>
    </source>
</reference>
<comment type="caution">
    <text evidence="1">The sequence shown here is derived from an EMBL/GenBank/DDBJ whole genome shotgun (WGS) entry which is preliminary data.</text>
</comment>
<name>A0AAW1TTL2_9CUCU</name>
<proteinExistence type="predicted"/>
<dbReference type="EMBL" id="JARQZJ010000007">
    <property type="protein sequence ID" value="KAK9871704.1"/>
    <property type="molecule type" value="Genomic_DNA"/>
</dbReference>